<evidence type="ECO:0000313" key="2">
    <source>
        <dbReference type="WBParaSite" id="EEL_0000384701-mRNA-1"/>
    </source>
</evidence>
<dbReference type="Proteomes" id="UP000050640">
    <property type="component" value="Unplaced"/>
</dbReference>
<evidence type="ECO:0000313" key="1">
    <source>
        <dbReference type="Proteomes" id="UP000050640"/>
    </source>
</evidence>
<dbReference type="WBParaSite" id="EEL_0000384701-mRNA-1">
    <property type="protein sequence ID" value="EEL_0000384701-mRNA-1"/>
    <property type="gene ID" value="EEL_0000384701"/>
</dbReference>
<proteinExistence type="predicted"/>
<sequence>MKYRGCDDAQIIRFLLWSKTEKIVINLSVYIAIPADIKNTSTNESRKSVKIVLKNYSESKLVRVTEKFTFI</sequence>
<dbReference type="AlphaFoldDB" id="A0A0R3RQB1"/>
<protein>
    <submittedName>
        <fullName evidence="2">MSP domain-containing protein</fullName>
    </submittedName>
</protein>
<keyword evidence="1" id="KW-1185">Reference proteome</keyword>
<name>A0A0R3RQB1_9BILA</name>
<organism evidence="1 2">
    <name type="scientific">Elaeophora elaphi</name>
    <dbReference type="NCBI Taxonomy" id="1147741"/>
    <lineage>
        <taxon>Eukaryota</taxon>
        <taxon>Metazoa</taxon>
        <taxon>Ecdysozoa</taxon>
        <taxon>Nematoda</taxon>
        <taxon>Chromadorea</taxon>
        <taxon>Rhabditida</taxon>
        <taxon>Spirurina</taxon>
        <taxon>Spiruromorpha</taxon>
        <taxon>Filarioidea</taxon>
        <taxon>Onchocercidae</taxon>
        <taxon>Elaeophora</taxon>
    </lineage>
</organism>
<reference evidence="2" key="1">
    <citation type="submission" date="2017-02" db="UniProtKB">
        <authorList>
            <consortium name="WormBaseParasite"/>
        </authorList>
    </citation>
    <scope>IDENTIFICATION</scope>
</reference>
<accession>A0A0R3RQB1</accession>